<gene>
    <name evidence="1" type="ORF">SAMN04490247_2979</name>
</gene>
<dbReference type="NCBIfam" id="TIGR00678">
    <property type="entry name" value="holB"/>
    <property type="match status" value="1"/>
</dbReference>
<dbReference type="AlphaFoldDB" id="A0A1G8W100"/>
<dbReference type="RefSeq" id="WP_093194643.1">
    <property type="nucleotide sequence ID" value="NZ_FNEV01000012.1"/>
</dbReference>
<dbReference type="FunFam" id="3.40.50.300:FF:001255">
    <property type="entry name" value="DNA polymerase III subunit delta"/>
    <property type="match status" value="1"/>
</dbReference>
<organism evidence="1 2">
    <name type="scientific">Salimicrobium halophilum</name>
    <dbReference type="NCBI Taxonomy" id="86666"/>
    <lineage>
        <taxon>Bacteria</taxon>
        <taxon>Bacillati</taxon>
        <taxon>Bacillota</taxon>
        <taxon>Bacilli</taxon>
        <taxon>Bacillales</taxon>
        <taxon>Bacillaceae</taxon>
        <taxon>Salimicrobium</taxon>
    </lineage>
</organism>
<reference evidence="2" key="1">
    <citation type="submission" date="2016-10" db="EMBL/GenBank/DDBJ databases">
        <authorList>
            <person name="Varghese N."/>
            <person name="Submissions S."/>
        </authorList>
    </citation>
    <scope>NUCLEOTIDE SEQUENCE [LARGE SCALE GENOMIC DNA]</scope>
    <source>
        <strain evidence="2">DSM 4771</strain>
    </source>
</reference>
<name>A0A1G8W100_9BACI</name>
<dbReference type="NCBIfam" id="NF005972">
    <property type="entry name" value="PRK08058.1"/>
    <property type="match status" value="1"/>
</dbReference>
<accession>A0A1G8W100</accession>
<dbReference type="GO" id="GO:0008408">
    <property type="term" value="F:3'-5' exonuclease activity"/>
    <property type="evidence" value="ECO:0007669"/>
    <property type="project" value="InterPro"/>
</dbReference>
<dbReference type="SUPFAM" id="SSF52540">
    <property type="entry name" value="P-loop containing nucleoside triphosphate hydrolases"/>
    <property type="match status" value="1"/>
</dbReference>
<proteinExistence type="predicted"/>
<dbReference type="OrthoDB" id="9810148at2"/>
<dbReference type="Pfam" id="PF13177">
    <property type="entry name" value="DNA_pol3_delta2"/>
    <property type="match status" value="1"/>
</dbReference>
<dbReference type="EMBL" id="FNEV01000012">
    <property type="protein sequence ID" value="SDJ72064.1"/>
    <property type="molecule type" value="Genomic_DNA"/>
</dbReference>
<dbReference type="Proteomes" id="UP000199225">
    <property type="component" value="Unassembled WGS sequence"/>
</dbReference>
<dbReference type="Gene3D" id="3.40.50.300">
    <property type="entry name" value="P-loop containing nucleotide triphosphate hydrolases"/>
    <property type="match status" value="1"/>
</dbReference>
<dbReference type="GO" id="GO:0003887">
    <property type="term" value="F:DNA-directed DNA polymerase activity"/>
    <property type="evidence" value="ECO:0007669"/>
    <property type="project" value="InterPro"/>
</dbReference>
<dbReference type="PANTHER" id="PTHR11669">
    <property type="entry name" value="REPLICATION FACTOR C / DNA POLYMERASE III GAMMA-TAU SUBUNIT"/>
    <property type="match status" value="1"/>
</dbReference>
<dbReference type="InterPro" id="IPR004622">
    <property type="entry name" value="DNA_pol_HolB"/>
</dbReference>
<dbReference type="InterPro" id="IPR050238">
    <property type="entry name" value="DNA_Rep/Repair_Clamp_Loader"/>
</dbReference>
<dbReference type="InterPro" id="IPR027417">
    <property type="entry name" value="P-loop_NTPase"/>
</dbReference>
<evidence type="ECO:0000313" key="1">
    <source>
        <dbReference type="EMBL" id="SDJ72064.1"/>
    </source>
</evidence>
<dbReference type="PANTHER" id="PTHR11669:SF8">
    <property type="entry name" value="DNA POLYMERASE III SUBUNIT DELTA"/>
    <property type="match status" value="1"/>
</dbReference>
<evidence type="ECO:0000313" key="2">
    <source>
        <dbReference type="Proteomes" id="UP000199225"/>
    </source>
</evidence>
<dbReference type="STRING" id="86666.SAMN04490247_2979"/>
<dbReference type="GO" id="GO:0006261">
    <property type="term" value="P:DNA-templated DNA replication"/>
    <property type="evidence" value="ECO:0007669"/>
    <property type="project" value="TreeGrafter"/>
</dbReference>
<keyword evidence="2" id="KW-1185">Reference proteome</keyword>
<sequence length="329" mass="38269">MERWGQLKETQPLAAQMLMNSYKRDRMAHAYLFYGHRGTGKREAARLLAKTLFCPNVIDTEPCQECRECRRIDSGNHPDLHWVKPDGASIKKEQILTLQKEFTYTGLESDRKVYVIEAADLMTVNASNRLLKFLEEPSRETTAILLTENSEAIIQTIRSRCQQLAFQPLNQEKMKHFLMEQGISTSNASILSALTNNGEEALEMLEGDWFANARKLVIQLTEVLQSKPNEALLFVNHQWMPHFSDRDTLQRGLDVLMLWFKDMLHEHLGREEAVVFIQEKEKRERAMMRFSRTQVTACMARIMEAKRHIHQNVHPTLVMEQLTLQLQRC</sequence>
<protein>
    <submittedName>
        <fullName evidence="1">DNA polymerase III, delta prime subunit</fullName>
    </submittedName>
</protein>